<evidence type="ECO:0000256" key="1">
    <source>
        <dbReference type="ARBA" id="ARBA00004519"/>
    </source>
</evidence>
<dbReference type="Pfam" id="PF25876">
    <property type="entry name" value="HH_MFP_RND"/>
    <property type="match status" value="1"/>
</dbReference>
<dbReference type="PROSITE" id="PS51257">
    <property type="entry name" value="PROKAR_LIPOPROTEIN"/>
    <property type="match status" value="1"/>
</dbReference>
<dbReference type="InterPro" id="IPR058627">
    <property type="entry name" value="MdtA-like_C"/>
</dbReference>
<dbReference type="GO" id="GO:0022857">
    <property type="term" value="F:transmembrane transporter activity"/>
    <property type="evidence" value="ECO:0007669"/>
    <property type="project" value="InterPro"/>
</dbReference>
<dbReference type="Gene3D" id="2.40.50.100">
    <property type="match status" value="1"/>
</dbReference>
<organism evidence="7 8">
    <name type="scientific">Pseudidiomarina aestuarii</name>
    <dbReference type="NCBI Taxonomy" id="624146"/>
    <lineage>
        <taxon>Bacteria</taxon>
        <taxon>Pseudomonadati</taxon>
        <taxon>Pseudomonadota</taxon>
        <taxon>Gammaproteobacteria</taxon>
        <taxon>Alteromonadales</taxon>
        <taxon>Idiomarinaceae</taxon>
        <taxon>Pseudidiomarina</taxon>
    </lineage>
</organism>
<dbReference type="Gene3D" id="2.40.30.170">
    <property type="match status" value="1"/>
</dbReference>
<dbReference type="GO" id="GO:0005886">
    <property type="term" value="C:plasma membrane"/>
    <property type="evidence" value="ECO:0007669"/>
    <property type="project" value="UniProtKB-SubCell"/>
</dbReference>
<gene>
    <name evidence="7" type="ORF">C9928_02000</name>
</gene>
<evidence type="ECO:0000259" key="5">
    <source>
        <dbReference type="Pfam" id="PF25944"/>
    </source>
</evidence>
<dbReference type="SUPFAM" id="SSF111369">
    <property type="entry name" value="HlyD-like secretion proteins"/>
    <property type="match status" value="1"/>
</dbReference>
<dbReference type="AlphaFoldDB" id="A0A2T4CU18"/>
<comment type="caution">
    <text evidence="7">The sequence shown here is derived from an EMBL/GenBank/DDBJ whole genome shotgun (WGS) entry which is preliminary data.</text>
</comment>
<feature type="domain" description="Multidrug resistance protein MdtA-like barrel-sandwich hybrid" evidence="4">
    <location>
        <begin position="65"/>
        <end position="205"/>
    </location>
</feature>
<proteinExistence type="inferred from homology"/>
<dbReference type="PANTHER" id="PTHR30158:SF3">
    <property type="entry name" value="MULTIDRUG EFFLUX PUMP SUBUNIT ACRA-RELATED"/>
    <property type="match status" value="1"/>
</dbReference>
<dbReference type="PANTHER" id="PTHR30158">
    <property type="entry name" value="ACRA/E-RELATED COMPONENT OF DRUG EFFLUX TRANSPORTER"/>
    <property type="match status" value="1"/>
</dbReference>
<evidence type="ECO:0000259" key="3">
    <source>
        <dbReference type="Pfam" id="PF25876"/>
    </source>
</evidence>
<dbReference type="GO" id="GO:0046677">
    <property type="term" value="P:response to antibiotic"/>
    <property type="evidence" value="ECO:0007669"/>
    <property type="project" value="TreeGrafter"/>
</dbReference>
<protein>
    <submittedName>
        <fullName evidence="7">Efflux transporter periplasmic adaptor subunit</fullName>
    </submittedName>
</protein>
<dbReference type="Proteomes" id="UP000241514">
    <property type="component" value="Unassembled WGS sequence"/>
</dbReference>
<dbReference type="InterPro" id="IPR006143">
    <property type="entry name" value="RND_pump_MFP"/>
</dbReference>
<dbReference type="FunFam" id="2.40.420.20:FF:000001">
    <property type="entry name" value="Efflux RND transporter periplasmic adaptor subunit"/>
    <property type="match status" value="1"/>
</dbReference>
<dbReference type="NCBIfam" id="TIGR01730">
    <property type="entry name" value="RND_mfp"/>
    <property type="match status" value="1"/>
</dbReference>
<dbReference type="InterPro" id="IPR058626">
    <property type="entry name" value="MdtA-like_b-barrel"/>
</dbReference>
<dbReference type="EMBL" id="PYVG01000006">
    <property type="protein sequence ID" value="PTB89874.1"/>
    <property type="molecule type" value="Genomic_DNA"/>
</dbReference>
<feature type="domain" description="Multidrug resistance protein MdtA-like alpha-helical hairpin" evidence="3">
    <location>
        <begin position="105"/>
        <end position="175"/>
    </location>
</feature>
<comment type="similarity">
    <text evidence="2">Belongs to the membrane fusion protein (MFP) (TC 8.A.1) family.</text>
</comment>
<dbReference type="Pfam" id="PF25967">
    <property type="entry name" value="RND-MFP_C"/>
    <property type="match status" value="1"/>
</dbReference>
<dbReference type="InterPro" id="IPR058624">
    <property type="entry name" value="MdtA-like_HH"/>
</dbReference>
<dbReference type="InterPro" id="IPR058625">
    <property type="entry name" value="MdtA-like_BSH"/>
</dbReference>
<accession>A0A2T4CU18</accession>
<comment type="subcellular location">
    <subcellularLocation>
        <location evidence="1">Cell inner membrane</location>
        <topology evidence="1">Lipid-anchor</topology>
    </subcellularLocation>
</comment>
<dbReference type="Gene3D" id="1.10.287.470">
    <property type="entry name" value="Helix hairpin bin"/>
    <property type="match status" value="1"/>
</dbReference>
<sequence length="382" mass="40925">MQLRTPASLIAIAIAASLSLAACSDNGDANQSSQQQAPQEVGIVTIERQNVAVSNALPGRVTAFRVAEVRPQVSGILQSQQFEGGTNVTAGQSLYQIDPALFRAQLESAEAALARAQAEVTNSKARFERVRELIEDKSISQQDFDEAQAVFLQAQANLKVAEADVTRAQLDLDYTEVKAPISGRIGRSLITPGALVQTGQAQPLTYIHQLDPIYVDIAQSSDEYMALQQQIRSGAIAVDENNRAKVSVTLAGMTDEPITGELLFNEATVDPQTSSIALRARFENPDHLLLPGMFVTANVSSGELRDAILAPQQGVTRDPRGRATVMIVNAEGQAETRYIKVSRTIGSNWLVTDGLAAGDQVIVDGLQKIQPGAQVSPVKVDL</sequence>
<name>A0A2T4CU18_9GAMM</name>
<feature type="domain" description="Multidrug resistance protein MdtA-like beta-barrel" evidence="5">
    <location>
        <begin position="212"/>
        <end position="301"/>
    </location>
</feature>
<dbReference type="Pfam" id="PF25917">
    <property type="entry name" value="BSH_RND"/>
    <property type="match status" value="1"/>
</dbReference>
<dbReference type="Gene3D" id="2.40.420.20">
    <property type="match status" value="1"/>
</dbReference>
<reference evidence="7 8" key="1">
    <citation type="submission" date="2018-03" db="EMBL/GenBank/DDBJ databases">
        <title>Cross-interface Injection: A General Nanoliter Liquid Handling Method Applied to Single Cells Genome Amplification Automated Nanoliter Liquid Handling Applied to Single Cell Multiple Displacement Amplification.</title>
        <authorList>
            <person name="Yun J."/>
            <person name="Xu P."/>
            <person name="Xu J."/>
            <person name="Dai X."/>
            <person name="Wang Y."/>
            <person name="Zheng X."/>
            <person name="Cao C."/>
            <person name="Yi Q."/>
            <person name="Zhu Y."/>
            <person name="Wang L."/>
            <person name="Dong Z."/>
            <person name="Huang Y."/>
            <person name="Huang L."/>
            <person name="Du W."/>
        </authorList>
    </citation>
    <scope>NUCLEOTIDE SEQUENCE [LARGE SCALE GENOMIC DNA]</scope>
    <source>
        <strain evidence="7 8">A9-4</strain>
    </source>
</reference>
<evidence type="ECO:0000313" key="7">
    <source>
        <dbReference type="EMBL" id="PTB89874.1"/>
    </source>
</evidence>
<evidence type="ECO:0000313" key="8">
    <source>
        <dbReference type="Proteomes" id="UP000241514"/>
    </source>
</evidence>
<evidence type="ECO:0000259" key="6">
    <source>
        <dbReference type="Pfam" id="PF25967"/>
    </source>
</evidence>
<feature type="domain" description="Multidrug resistance protein MdtA-like C-terminal permuted SH3" evidence="6">
    <location>
        <begin position="306"/>
        <end position="368"/>
    </location>
</feature>
<evidence type="ECO:0000256" key="2">
    <source>
        <dbReference type="ARBA" id="ARBA00009477"/>
    </source>
</evidence>
<dbReference type="Pfam" id="PF25944">
    <property type="entry name" value="Beta-barrel_RND"/>
    <property type="match status" value="1"/>
</dbReference>
<evidence type="ECO:0000259" key="4">
    <source>
        <dbReference type="Pfam" id="PF25917"/>
    </source>
</evidence>